<accession>A0AC60QZ04</accession>
<name>A0AC60QZ04_IXOPE</name>
<dbReference type="EMBL" id="JABSTQ010001753">
    <property type="protein sequence ID" value="KAG0444617.1"/>
    <property type="molecule type" value="Genomic_DNA"/>
</dbReference>
<protein>
    <submittedName>
        <fullName evidence="1">Uncharacterized protein</fullName>
    </submittedName>
</protein>
<comment type="caution">
    <text evidence="1">The sequence shown here is derived from an EMBL/GenBank/DDBJ whole genome shotgun (WGS) entry which is preliminary data.</text>
</comment>
<reference evidence="1 2" key="1">
    <citation type="journal article" date="2020" name="Cell">
        <title>Large-Scale Comparative Analyses of Tick Genomes Elucidate Their Genetic Diversity and Vector Capacities.</title>
        <authorList>
            <consortium name="Tick Genome and Microbiome Consortium (TIGMIC)"/>
            <person name="Jia N."/>
            <person name="Wang J."/>
            <person name="Shi W."/>
            <person name="Du L."/>
            <person name="Sun Y."/>
            <person name="Zhan W."/>
            <person name="Jiang J.F."/>
            <person name="Wang Q."/>
            <person name="Zhang B."/>
            <person name="Ji P."/>
            <person name="Bell-Sakyi L."/>
            <person name="Cui X.M."/>
            <person name="Yuan T.T."/>
            <person name="Jiang B.G."/>
            <person name="Yang W.F."/>
            <person name="Lam T.T."/>
            <person name="Chang Q.C."/>
            <person name="Ding S.J."/>
            <person name="Wang X.J."/>
            <person name="Zhu J.G."/>
            <person name="Ruan X.D."/>
            <person name="Zhao L."/>
            <person name="Wei J.T."/>
            <person name="Ye R.Z."/>
            <person name="Que T.C."/>
            <person name="Du C.H."/>
            <person name="Zhou Y.H."/>
            <person name="Cheng J.X."/>
            <person name="Dai P.F."/>
            <person name="Guo W.B."/>
            <person name="Han X.H."/>
            <person name="Huang E.J."/>
            <person name="Li L.F."/>
            <person name="Wei W."/>
            <person name="Gao Y.C."/>
            <person name="Liu J.Z."/>
            <person name="Shao H.Z."/>
            <person name="Wang X."/>
            <person name="Wang C.C."/>
            <person name="Yang T.C."/>
            <person name="Huo Q.B."/>
            <person name="Li W."/>
            <person name="Chen H.Y."/>
            <person name="Chen S.E."/>
            <person name="Zhou L.G."/>
            <person name="Ni X.B."/>
            <person name="Tian J.H."/>
            <person name="Sheng Y."/>
            <person name="Liu T."/>
            <person name="Pan Y.S."/>
            <person name="Xia L.Y."/>
            <person name="Li J."/>
            <person name="Zhao F."/>
            <person name="Cao W.C."/>
        </authorList>
    </citation>
    <scope>NUCLEOTIDE SEQUENCE [LARGE SCALE GENOMIC DNA]</scope>
    <source>
        <strain evidence="1">Iper-2018</strain>
    </source>
</reference>
<feature type="non-terminal residue" evidence="1">
    <location>
        <position position="1"/>
    </location>
</feature>
<dbReference type="Proteomes" id="UP000805193">
    <property type="component" value="Unassembled WGS sequence"/>
</dbReference>
<proteinExistence type="predicted"/>
<gene>
    <name evidence="1" type="ORF">HPB47_013589</name>
</gene>
<organism evidence="1 2">
    <name type="scientific">Ixodes persulcatus</name>
    <name type="common">Taiga tick</name>
    <dbReference type="NCBI Taxonomy" id="34615"/>
    <lineage>
        <taxon>Eukaryota</taxon>
        <taxon>Metazoa</taxon>
        <taxon>Ecdysozoa</taxon>
        <taxon>Arthropoda</taxon>
        <taxon>Chelicerata</taxon>
        <taxon>Arachnida</taxon>
        <taxon>Acari</taxon>
        <taxon>Parasitiformes</taxon>
        <taxon>Ixodida</taxon>
        <taxon>Ixodoidea</taxon>
        <taxon>Ixodidae</taxon>
        <taxon>Ixodinae</taxon>
        <taxon>Ixodes</taxon>
    </lineage>
</organism>
<sequence>LSHEDTETKKKKRKVSESQATSTTKKSKSTQHRDNFRAQHAPDVDMATQDSAPPVETEHSLEFLCHLKTPSKFWSTHHFPVFDGVLYCTSFLAEEASVTSEKVVMFVSDNLPGAYGKVYLRGRLIEESHVESQMDAEHLLEKADSYELCSGALNASDYNASFLTSGLKEKMTVRPEVYLSSSCPRKVENKDEQEYCEHRSSHVSLPQRLMFAGQRNRRLISRMTAMKEEVQKMRTHNASVKEDVLSEYISKLPTKQQESIQEASTGAPSLRVDMKHLSDSGR</sequence>
<evidence type="ECO:0000313" key="2">
    <source>
        <dbReference type="Proteomes" id="UP000805193"/>
    </source>
</evidence>
<evidence type="ECO:0000313" key="1">
    <source>
        <dbReference type="EMBL" id="KAG0444617.1"/>
    </source>
</evidence>
<keyword evidence="2" id="KW-1185">Reference proteome</keyword>